<dbReference type="EMBL" id="REGN01009251">
    <property type="protein sequence ID" value="RNA01582.1"/>
    <property type="molecule type" value="Genomic_DNA"/>
</dbReference>
<dbReference type="CDD" id="cd01851">
    <property type="entry name" value="GBP"/>
    <property type="match status" value="1"/>
</dbReference>
<dbReference type="SUPFAM" id="SSF52540">
    <property type="entry name" value="P-loop containing nucleoside triphosphate hydrolases"/>
    <property type="match status" value="1"/>
</dbReference>
<sequence>MSGQLPRPKMSAVQIISNQNGKFILDEAALGPILLSSDPNRPLVIISIIGSFRTGKSFLLNKFLNYLTQSELEGFQWSYGSSPHTRGIWMWNTPVPATLPGGREVNLLLMDTQGTFDNETTHRECAVIFSLSAFMSSVQIYNIKNNIERTHLEYLDLFAQYKKVTENLLRREFRFEQLTFLVRDWHYPDEFEYGFGGGDKLLKSRLDNCGGESDEIKEITKNLEFYFKKKNCFLLPHPGQSILKKECRGNQNGAKLDVHFNELSENFFQKIIESIVLDETASVRLNGTNLFEKFKEYVDVLNSQTMPDMESIASIYKKHNNLICKQNLLINHKNYFTKFLNDSIPFVKESVLENEFCALTEQSLENFKLNLIYLDDLELEMENQSLKTEIKIQQSYFRQINNEKKQNFIQTIGTKSLNQYEQNMTEYLSENENYIRPISFFMKHQQVKMKCLEEFDRIRIEIPELHEAFVALSSDLDRQLELYDTEIRLNNSKIVTNLKKQCVEEYINCMAELEDAFVDLEVLNMKHEKALRVTIDKFDGLLPIDCEINTDRENLVNELKGVFSDYLVQNQKRQPKKSPSFTESLNKLMTQSDSGMRKPRLNWHKSPKDLIQATFYVASLVFFLFTSYVIVLNDYVQTSPRLKSGQLLYPASENIALFKPVYVSPQGSTCGLEYKDTLCDNRFTDDKSCSSPERIFFCDQTCPHGNTIQNLNQLDQLKLDTMNPCVIFKDYGYTLNQNGPSKNSYYFDKTNNLCALNTRPWKPFALSTSRSGPKLTHSSPRTSDLDILQSGFSLSLWFTQSGSNNGTIVSLVQDDNSPILSLTIQTITKKVYIKYFCLLKSDLFPFKKIEKECFEEVSLPKLAKKENFFALRIHQKSLDLFVNEPSDFDQDLSVASIDLAYELGSYIVNKSEEINFFVGIDFRGENKFYGWIQDLRVFTISLVNAEVSDLFGVNSNEVRIEPQCRCANAYPRNQNRNSTICLKNKFNKLDQLDTESRLNQFAHPLNYANDDNFKTSWISCILTSTSPIELVLDLENGVYLVQRIEVFFANLPPTRVVIQRFYENRWFEVQRFSIDCDGSDPACGKIPAEFESGFFGGFPIIWSTLIDQEKTFFSDSNLVDSIRASKIKLIMSGYFPGVKNDIRKLYYAINELRVRGRCDCNGYSANCDMTKIPFKCKCDQASFTDGNMLIIENPYYGKPICFSKFTPFNNV</sequence>
<evidence type="ECO:0000313" key="9">
    <source>
        <dbReference type="Proteomes" id="UP000276133"/>
    </source>
</evidence>
<dbReference type="InterPro" id="IPR015894">
    <property type="entry name" value="Guanylate-bd_N"/>
</dbReference>
<dbReference type="InterPro" id="IPR030386">
    <property type="entry name" value="G_GB1_RHD3_dom"/>
</dbReference>
<comment type="similarity">
    <text evidence="5">Belongs to the TRAFAC class dynamin-like GTPase superfamily. GB1/RHD3 GTPase family.</text>
</comment>
<keyword evidence="8" id="KW-0378">Hydrolase</keyword>
<dbReference type="AlphaFoldDB" id="A0A3M7PR32"/>
<feature type="domain" description="GB1/RHD3-type G" evidence="7">
    <location>
        <begin position="40"/>
        <end position="281"/>
    </location>
</feature>
<dbReference type="PANTHER" id="PTHR10751">
    <property type="entry name" value="GUANYLATE BINDING PROTEIN"/>
    <property type="match status" value="1"/>
</dbReference>
<dbReference type="InterPro" id="IPR027417">
    <property type="entry name" value="P-loop_NTPase"/>
</dbReference>
<evidence type="ECO:0000256" key="1">
    <source>
        <dbReference type="ARBA" id="ARBA00022741"/>
    </source>
</evidence>
<dbReference type="EC" id="3.6.1.15" evidence="8"/>
<dbReference type="PROSITE" id="PS51117">
    <property type="entry name" value="LAMININ_NTER"/>
    <property type="match status" value="1"/>
</dbReference>
<dbReference type="Gene3D" id="2.60.120.200">
    <property type="match status" value="1"/>
</dbReference>
<dbReference type="Proteomes" id="UP000276133">
    <property type="component" value="Unassembled WGS sequence"/>
</dbReference>
<feature type="domain" description="Laminin N-terminal" evidence="6">
    <location>
        <begin position="934"/>
        <end position="1157"/>
    </location>
</feature>
<dbReference type="STRING" id="10195.A0A3M7PR32"/>
<comment type="caution">
    <text evidence="8">The sequence shown here is derived from an EMBL/GenBank/DDBJ whole genome shotgun (WGS) entry which is preliminary data.</text>
</comment>
<dbReference type="OrthoDB" id="6513737at2759"/>
<keyword evidence="3" id="KW-1015">Disulfide bond</keyword>
<proteinExistence type="inferred from homology"/>
<dbReference type="GO" id="GO:0003924">
    <property type="term" value="F:GTPase activity"/>
    <property type="evidence" value="ECO:0007669"/>
    <property type="project" value="InterPro"/>
</dbReference>
<reference evidence="8 9" key="1">
    <citation type="journal article" date="2018" name="Sci. Rep.">
        <title>Genomic signatures of local adaptation to the degree of environmental predictability in rotifers.</title>
        <authorList>
            <person name="Franch-Gras L."/>
            <person name="Hahn C."/>
            <person name="Garcia-Roger E.M."/>
            <person name="Carmona M.J."/>
            <person name="Serra M."/>
            <person name="Gomez A."/>
        </authorList>
    </citation>
    <scope>NUCLEOTIDE SEQUENCE [LARGE SCALE GENOMIC DNA]</scope>
    <source>
        <strain evidence="8">HYR1</strain>
    </source>
</reference>
<organism evidence="8 9">
    <name type="scientific">Brachionus plicatilis</name>
    <name type="common">Marine rotifer</name>
    <name type="synonym">Brachionus muelleri</name>
    <dbReference type="NCBI Taxonomy" id="10195"/>
    <lineage>
        <taxon>Eukaryota</taxon>
        <taxon>Metazoa</taxon>
        <taxon>Spiralia</taxon>
        <taxon>Gnathifera</taxon>
        <taxon>Rotifera</taxon>
        <taxon>Eurotatoria</taxon>
        <taxon>Monogononta</taxon>
        <taxon>Pseudotrocha</taxon>
        <taxon>Ploima</taxon>
        <taxon>Brachionidae</taxon>
        <taxon>Brachionus</taxon>
    </lineage>
</organism>
<dbReference type="InterPro" id="IPR008211">
    <property type="entry name" value="Laminin_N"/>
</dbReference>
<keyword evidence="9" id="KW-1185">Reference proteome</keyword>
<dbReference type="Gene3D" id="3.40.50.300">
    <property type="entry name" value="P-loop containing nucleotide triphosphate hydrolases"/>
    <property type="match status" value="1"/>
</dbReference>
<dbReference type="Pfam" id="PF02263">
    <property type="entry name" value="GBP"/>
    <property type="match status" value="1"/>
</dbReference>
<accession>A0A3M7PR32</accession>
<dbReference type="SUPFAM" id="SSF49899">
    <property type="entry name" value="Concanavalin A-like lectins/glucanases"/>
    <property type="match status" value="1"/>
</dbReference>
<protein>
    <submittedName>
        <fullName evidence="8">Atlastin-like isoform X2</fullName>
        <ecNumber evidence="8">3.6.1.15</ecNumber>
    </submittedName>
</protein>
<evidence type="ECO:0000256" key="3">
    <source>
        <dbReference type="ARBA" id="ARBA00023157"/>
    </source>
</evidence>
<keyword evidence="1" id="KW-0547">Nucleotide-binding</keyword>
<evidence type="ECO:0000259" key="7">
    <source>
        <dbReference type="PROSITE" id="PS51715"/>
    </source>
</evidence>
<gene>
    <name evidence="8" type="ORF">BpHYR1_011093</name>
</gene>
<evidence type="ECO:0000256" key="4">
    <source>
        <dbReference type="ARBA" id="ARBA00023292"/>
    </source>
</evidence>
<evidence type="ECO:0000256" key="2">
    <source>
        <dbReference type="ARBA" id="ARBA00023134"/>
    </source>
</evidence>
<keyword evidence="4" id="KW-0424">Laminin EGF-like domain</keyword>
<evidence type="ECO:0000313" key="8">
    <source>
        <dbReference type="EMBL" id="RNA01582.1"/>
    </source>
</evidence>
<name>A0A3M7PR32_BRAPC</name>
<dbReference type="Gene3D" id="2.60.120.260">
    <property type="entry name" value="Galactose-binding domain-like"/>
    <property type="match status" value="1"/>
</dbReference>
<dbReference type="PROSITE" id="PS51715">
    <property type="entry name" value="G_GB1_RHD3"/>
    <property type="match status" value="1"/>
</dbReference>
<keyword evidence="2" id="KW-0342">GTP-binding</keyword>
<dbReference type="InterPro" id="IPR013320">
    <property type="entry name" value="ConA-like_dom_sf"/>
</dbReference>
<evidence type="ECO:0000259" key="6">
    <source>
        <dbReference type="PROSITE" id="PS51117"/>
    </source>
</evidence>
<dbReference type="GO" id="GO:0005525">
    <property type="term" value="F:GTP binding"/>
    <property type="evidence" value="ECO:0007669"/>
    <property type="project" value="UniProtKB-KW"/>
</dbReference>
<evidence type="ECO:0000256" key="5">
    <source>
        <dbReference type="PROSITE-ProRule" id="PRU01052"/>
    </source>
</evidence>